<dbReference type="Proteomes" id="UP000321617">
    <property type="component" value="Unassembled WGS sequence"/>
</dbReference>
<evidence type="ECO:0000256" key="1">
    <source>
        <dbReference type="SAM" id="SignalP"/>
    </source>
</evidence>
<dbReference type="EMBL" id="VLLL01000006">
    <property type="protein sequence ID" value="TWJ12477.1"/>
    <property type="molecule type" value="Genomic_DNA"/>
</dbReference>
<comment type="caution">
    <text evidence="2">The sequence shown here is derived from an EMBL/GenBank/DDBJ whole genome shotgun (WGS) entry which is preliminary data.</text>
</comment>
<proteinExistence type="predicted"/>
<sequence length="299" mass="31668">MTRTRILRRITAVPIILAALFAGLLVSASPAHADAYATVGNTDGDGLNVRQGPNTSSAVVGSVDTGDAVWIACQAYGEYVTNTYGFTSNIWDYSTALGGYLADAYMATGHDGRIPGVPLCDDDPPSDGDIVPIRQNQGQWTQWEDCGPTSVVTALLAIGVTPHGYSAGYPVEAIHRAREDMGLQRDVRTGGTNENQVNTAFASYGLSSYTSWNFDNSLAHVRNGGAAVMAGNTRGLNWPVNVADPNGVPHFLTVAGYDSGSGLYIVLDPIAVNNTVKYASAATLWAYWDNYLGRAAVLV</sequence>
<keyword evidence="3" id="KW-1185">Reference proteome</keyword>
<reference evidence="2 3" key="1">
    <citation type="journal article" date="2013" name="Stand. Genomic Sci.">
        <title>Genomic Encyclopedia of Type Strains, Phase I: The one thousand microbial genomes (KMG-I) project.</title>
        <authorList>
            <person name="Kyrpides N.C."/>
            <person name="Woyke T."/>
            <person name="Eisen J.A."/>
            <person name="Garrity G."/>
            <person name="Lilburn T.G."/>
            <person name="Beck B.J."/>
            <person name="Whitman W.B."/>
            <person name="Hugenholtz P."/>
            <person name="Klenk H.P."/>
        </authorList>
    </citation>
    <scope>NUCLEOTIDE SEQUENCE [LARGE SCALE GENOMIC DNA]</scope>
    <source>
        <strain evidence="2 3">DSM 45044</strain>
    </source>
</reference>
<keyword evidence="1" id="KW-0732">Signal</keyword>
<gene>
    <name evidence="2" type="ORF">LX16_3235</name>
</gene>
<dbReference type="OrthoDB" id="2607492at2"/>
<evidence type="ECO:0000313" key="2">
    <source>
        <dbReference type="EMBL" id="TWJ12477.1"/>
    </source>
</evidence>
<protein>
    <submittedName>
        <fullName evidence="2">Uncharacterized protein YraI</fullName>
    </submittedName>
</protein>
<evidence type="ECO:0000313" key="3">
    <source>
        <dbReference type="Proteomes" id="UP000321617"/>
    </source>
</evidence>
<feature type="chain" id="PRO_5022129566" evidence="1">
    <location>
        <begin position="34"/>
        <end position="299"/>
    </location>
</feature>
<dbReference type="RefSeq" id="WP_147139629.1">
    <property type="nucleotide sequence ID" value="NZ_BAABIJ010000002.1"/>
</dbReference>
<feature type="signal peptide" evidence="1">
    <location>
        <begin position="1"/>
        <end position="33"/>
    </location>
</feature>
<dbReference type="AlphaFoldDB" id="A0A562V3T7"/>
<dbReference type="Gene3D" id="2.30.30.40">
    <property type="entry name" value="SH3 Domains"/>
    <property type="match status" value="1"/>
</dbReference>
<accession>A0A562V3T7</accession>
<name>A0A562V3T7_9ACTN</name>
<organism evidence="2 3">
    <name type="scientific">Stackebrandtia albiflava</name>
    <dbReference type="NCBI Taxonomy" id="406432"/>
    <lineage>
        <taxon>Bacteria</taxon>
        <taxon>Bacillati</taxon>
        <taxon>Actinomycetota</taxon>
        <taxon>Actinomycetes</taxon>
        <taxon>Glycomycetales</taxon>
        <taxon>Glycomycetaceae</taxon>
        <taxon>Stackebrandtia</taxon>
    </lineage>
</organism>